<evidence type="ECO:0000313" key="2">
    <source>
        <dbReference type="EMBL" id="QDT74578.1"/>
    </source>
</evidence>
<accession>A0A517U1U1</accession>
<organism evidence="2 3">
    <name type="scientific">Lacipirellula limnantheis</name>
    <dbReference type="NCBI Taxonomy" id="2528024"/>
    <lineage>
        <taxon>Bacteria</taxon>
        <taxon>Pseudomonadati</taxon>
        <taxon>Planctomycetota</taxon>
        <taxon>Planctomycetia</taxon>
        <taxon>Pirellulales</taxon>
        <taxon>Lacipirellulaceae</taxon>
        <taxon>Lacipirellula</taxon>
    </lineage>
</organism>
<keyword evidence="3" id="KW-1185">Reference proteome</keyword>
<sequence length="200" mass="21729">MQYQLSTLFWQLSIAAALFAGISKGIVSPIIAISLAYADLLISCTVVSRDRTYLQSVARKIAYFANSIICVLSLLFCAAMASGSFADITIPERNKSIAVMLPISAFSIMTLVALRFYLHHHSLYTACSRLAAICLCANQLAFGWWLVFVKPRSILYDSSGDWSFFDQIIAAVIVCNCATLIVCSQSSPRSKGSPGRSGCS</sequence>
<keyword evidence="1" id="KW-1133">Transmembrane helix</keyword>
<keyword evidence="1" id="KW-0472">Membrane</keyword>
<dbReference type="Proteomes" id="UP000317909">
    <property type="component" value="Chromosome"/>
</dbReference>
<dbReference type="AlphaFoldDB" id="A0A517U1U1"/>
<feature type="transmembrane region" description="Helical" evidence="1">
    <location>
        <begin position="30"/>
        <end position="49"/>
    </location>
</feature>
<proteinExistence type="predicted"/>
<feature type="transmembrane region" description="Helical" evidence="1">
    <location>
        <begin position="97"/>
        <end position="118"/>
    </location>
</feature>
<reference evidence="2 3" key="1">
    <citation type="submission" date="2019-02" db="EMBL/GenBank/DDBJ databases">
        <title>Deep-cultivation of Planctomycetes and their phenomic and genomic characterization uncovers novel biology.</title>
        <authorList>
            <person name="Wiegand S."/>
            <person name="Jogler M."/>
            <person name="Boedeker C."/>
            <person name="Pinto D."/>
            <person name="Vollmers J."/>
            <person name="Rivas-Marin E."/>
            <person name="Kohn T."/>
            <person name="Peeters S.H."/>
            <person name="Heuer A."/>
            <person name="Rast P."/>
            <person name="Oberbeckmann S."/>
            <person name="Bunk B."/>
            <person name="Jeske O."/>
            <person name="Meyerdierks A."/>
            <person name="Storesund J.E."/>
            <person name="Kallscheuer N."/>
            <person name="Luecker S."/>
            <person name="Lage O.M."/>
            <person name="Pohl T."/>
            <person name="Merkel B.J."/>
            <person name="Hornburger P."/>
            <person name="Mueller R.-W."/>
            <person name="Bruemmer F."/>
            <person name="Labrenz M."/>
            <person name="Spormann A.M."/>
            <person name="Op den Camp H."/>
            <person name="Overmann J."/>
            <person name="Amann R."/>
            <person name="Jetten M.S.M."/>
            <person name="Mascher T."/>
            <person name="Medema M.H."/>
            <person name="Devos D.P."/>
            <person name="Kaster A.-K."/>
            <person name="Ovreas L."/>
            <person name="Rohde M."/>
            <person name="Galperin M.Y."/>
            <person name="Jogler C."/>
        </authorList>
    </citation>
    <scope>NUCLEOTIDE SEQUENCE [LARGE SCALE GENOMIC DNA]</scope>
    <source>
        <strain evidence="2 3">I41</strain>
    </source>
</reference>
<feature type="transmembrane region" description="Helical" evidence="1">
    <location>
        <begin position="130"/>
        <end position="148"/>
    </location>
</feature>
<dbReference type="KEGG" id="llh:I41_37750"/>
<dbReference type="EMBL" id="CP036339">
    <property type="protein sequence ID" value="QDT74578.1"/>
    <property type="molecule type" value="Genomic_DNA"/>
</dbReference>
<feature type="transmembrane region" description="Helical" evidence="1">
    <location>
        <begin position="168"/>
        <end position="187"/>
    </location>
</feature>
<gene>
    <name evidence="2" type="ORF">I41_37750</name>
</gene>
<protein>
    <submittedName>
        <fullName evidence="2">Uncharacterized protein</fullName>
    </submittedName>
</protein>
<feature type="transmembrane region" description="Helical" evidence="1">
    <location>
        <begin position="61"/>
        <end position="85"/>
    </location>
</feature>
<keyword evidence="1" id="KW-0812">Transmembrane</keyword>
<evidence type="ECO:0000313" key="3">
    <source>
        <dbReference type="Proteomes" id="UP000317909"/>
    </source>
</evidence>
<name>A0A517U1U1_9BACT</name>
<evidence type="ECO:0000256" key="1">
    <source>
        <dbReference type="SAM" id="Phobius"/>
    </source>
</evidence>